<accession>A0A9D0Z134</accession>
<dbReference type="InterPro" id="IPR009636">
    <property type="entry name" value="SCAF"/>
</dbReference>
<dbReference type="AlphaFoldDB" id="A0A9D0Z134"/>
<protein>
    <submittedName>
        <fullName evidence="2">Phage scaffolding protein</fullName>
    </submittedName>
</protein>
<feature type="coiled-coil region" evidence="1">
    <location>
        <begin position="42"/>
        <end position="69"/>
    </location>
</feature>
<reference evidence="2" key="1">
    <citation type="submission" date="2020-10" db="EMBL/GenBank/DDBJ databases">
        <authorList>
            <person name="Gilroy R."/>
        </authorList>
    </citation>
    <scope>NUCLEOTIDE SEQUENCE</scope>
    <source>
        <strain evidence="2">13361</strain>
    </source>
</reference>
<dbReference type="Pfam" id="PF06810">
    <property type="entry name" value="Phage_scaffold"/>
    <property type="match status" value="1"/>
</dbReference>
<proteinExistence type="predicted"/>
<sequence>MKREFLQSLRVGEEPLPKEVVDAIMAENGRDIEAAKVRPEELETLSQTVKDWEEKYQKAQENHEKELRNLRFSQTLTSAITRAGGRNEKAISALLDIPTLEAAEDSSALEKALADVKKECPYLFREETTPPAYARFTGASAGDNHYPATLAGALREKFERND</sequence>
<name>A0A9D0Z134_9FIRM</name>
<gene>
    <name evidence="2" type="ORF">IAB74_02485</name>
</gene>
<dbReference type="EMBL" id="DVFK01000035">
    <property type="protein sequence ID" value="HIQ67361.1"/>
    <property type="molecule type" value="Genomic_DNA"/>
</dbReference>
<keyword evidence="1" id="KW-0175">Coiled coil</keyword>
<evidence type="ECO:0000313" key="3">
    <source>
        <dbReference type="Proteomes" id="UP000886796"/>
    </source>
</evidence>
<comment type="caution">
    <text evidence="2">The sequence shown here is derived from an EMBL/GenBank/DDBJ whole genome shotgun (WGS) entry which is preliminary data.</text>
</comment>
<organism evidence="2 3">
    <name type="scientific">Candidatus Faecousia excrementigallinarum</name>
    <dbReference type="NCBI Taxonomy" id="2840806"/>
    <lineage>
        <taxon>Bacteria</taxon>
        <taxon>Bacillati</taxon>
        <taxon>Bacillota</taxon>
        <taxon>Clostridia</taxon>
        <taxon>Eubacteriales</taxon>
        <taxon>Oscillospiraceae</taxon>
        <taxon>Faecousia</taxon>
    </lineage>
</organism>
<evidence type="ECO:0000313" key="2">
    <source>
        <dbReference type="EMBL" id="HIQ67361.1"/>
    </source>
</evidence>
<dbReference type="Proteomes" id="UP000886796">
    <property type="component" value="Unassembled WGS sequence"/>
</dbReference>
<reference evidence="2" key="2">
    <citation type="journal article" date="2021" name="PeerJ">
        <title>Extensive microbial diversity within the chicken gut microbiome revealed by metagenomics and culture.</title>
        <authorList>
            <person name="Gilroy R."/>
            <person name="Ravi A."/>
            <person name="Getino M."/>
            <person name="Pursley I."/>
            <person name="Horton D.L."/>
            <person name="Alikhan N.F."/>
            <person name="Baker D."/>
            <person name="Gharbi K."/>
            <person name="Hall N."/>
            <person name="Watson M."/>
            <person name="Adriaenssens E.M."/>
            <person name="Foster-Nyarko E."/>
            <person name="Jarju S."/>
            <person name="Secka A."/>
            <person name="Antonio M."/>
            <person name="Oren A."/>
            <person name="Chaudhuri R.R."/>
            <person name="La Ragione R."/>
            <person name="Hildebrand F."/>
            <person name="Pallen M.J."/>
        </authorList>
    </citation>
    <scope>NUCLEOTIDE SEQUENCE</scope>
    <source>
        <strain evidence="2">13361</strain>
    </source>
</reference>
<evidence type="ECO:0000256" key="1">
    <source>
        <dbReference type="SAM" id="Coils"/>
    </source>
</evidence>